<evidence type="ECO:0000313" key="6">
    <source>
        <dbReference type="EMBL" id="SHM92513.1"/>
    </source>
</evidence>
<dbReference type="InterPro" id="IPR029066">
    <property type="entry name" value="PLP-binding_barrel"/>
</dbReference>
<dbReference type="HAMAP" id="MF_02087">
    <property type="entry name" value="PLP_homeostasis"/>
    <property type="match status" value="1"/>
</dbReference>
<gene>
    <name evidence="6" type="ORF">SAMN05444272_3484</name>
</gene>
<evidence type="ECO:0000259" key="5">
    <source>
        <dbReference type="Pfam" id="PF01168"/>
    </source>
</evidence>
<protein>
    <recommendedName>
        <fullName evidence="2">Pyridoxal phosphate homeostasis protein</fullName>
        <shortName evidence="2">PLP homeostasis protein</shortName>
    </recommendedName>
</protein>
<dbReference type="PANTHER" id="PTHR10146">
    <property type="entry name" value="PROLINE SYNTHETASE CO-TRANSCRIBED BACTERIAL HOMOLOG PROTEIN"/>
    <property type="match status" value="1"/>
</dbReference>
<evidence type="ECO:0000256" key="3">
    <source>
        <dbReference type="PIRSR" id="PIRSR004848-1"/>
    </source>
</evidence>
<dbReference type="Pfam" id="PF01168">
    <property type="entry name" value="Ala_racemase_N"/>
    <property type="match status" value="1"/>
</dbReference>
<evidence type="ECO:0000256" key="4">
    <source>
        <dbReference type="RuleBase" id="RU004514"/>
    </source>
</evidence>
<comment type="function">
    <text evidence="2">Pyridoxal 5'-phosphate (PLP)-binding protein, which is involved in PLP homeostasis.</text>
</comment>
<evidence type="ECO:0000256" key="2">
    <source>
        <dbReference type="HAMAP-Rule" id="MF_02087"/>
    </source>
</evidence>
<dbReference type="PANTHER" id="PTHR10146:SF14">
    <property type="entry name" value="PYRIDOXAL PHOSPHATE HOMEOSTASIS PROTEIN"/>
    <property type="match status" value="1"/>
</dbReference>
<feature type="domain" description="Alanine racemase N-terminal" evidence="5">
    <location>
        <begin position="26"/>
        <end position="221"/>
    </location>
</feature>
<dbReference type="PIRSF" id="PIRSF004848">
    <property type="entry name" value="YBL036c_PLPDEIII"/>
    <property type="match status" value="1"/>
</dbReference>
<keyword evidence="1 2" id="KW-0663">Pyridoxal phosphate</keyword>
<accession>A0A1M7MND4</accession>
<dbReference type="CDD" id="cd00635">
    <property type="entry name" value="PLPDE_III_YBL036c_like"/>
    <property type="match status" value="1"/>
</dbReference>
<dbReference type="EMBL" id="FRBW01000004">
    <property type="protein sequence ID" value="SHM92513.1"/>
    <property type="molecule type" value="Genomic_DNA"/>
</dbReference>
<dbReference type="InterPro" id="IPR001608">
    <property type="entry name" value="Ala_racemase_N"/>
</dbReference>
<keyword evidence="7" id="KW-1185">Reference proteome</keyword>
<dbReference type="NCBIfam" id="TIGR00044">
    <property type="entry name" value="YggS family pyridoxal phosphate-dependent enzyme"/>
    <property type="match status" value="1"/>
</dbReference>
<dbReference type="STRING" id="735517.SAMN05444272_3484"/>
<dbReference type="RefSeq" id="WP_073014603.1">
    <property type="nucleotide sequence ID" value="NZ_FRBW01000004.1"/>
</dbReference>
<dbReference type="GO" id="GO:0030170">
    <property type="term" value="F:pyridoxal phosphate binding"/>
    <property type="evidence" value="ECO:0007669"/>
    <property type="project" value="UniProtKB-UniRule"/>
</dbReference>
<evidence type="ECO:0000313" key="7">
    <source>
        <dbReference type="Proteomes" id="UP000186002"/>
    </source>
</evidence>
<name>A0A1M7MND4_9HYPH</name>
<proteinExistence type="inferred from homology"/>
<evidence type="ECO:0000256" key="1">
    <source>
        <dbReference type="ARBA" id="ARBA00022898"/>
    </source>
</evidence>
<organism evidence="6 7">
    <name type="scientific">Roseibium suaedae</name>
    <dbReference type="NCBI Taxonomy" id="735517"/>
    <lineage>
        <taxon>Bacteria</taxon>
        <taxon>Pseudomonadati</taxon>
        <taxon>Pseudomonadota</taxon>
        <taxon>Alphaproteobacteria</taxon>
        <taxon>Hyphomicrobiales</taxon>
        <taxon>Stappiaceae</taxon>
        <taxon>Roseibium</taxon>
    </lineage>
</organism>
<dbReference type="OrthoDB" id="9804072at2"/>
<reference evidence="6 7" key="1">
    <citation type="submission" date="2016-11" db="EMBL/GenBank/DDBJ databases">
        <authorList>
            <person name="Jaros S."/>
            <person name="Januszkiewicz K."/>
            <person name="Wedrychowicz H."/>
        </authorList>
    </citation>
    <scope>NUCLEOTIDE SEQUENCE [LARGE SCALE GENOMIC DNA]</scope>
    <source>
        <strain evidence="6 7">DSM 22153</strain>
    </source>
</reference>
<dbReference type="Proteomes" id="UP000186002">
    <property type="component" value="Unassembled WGS sequence"/>
</dbReference>
<dbReference type="AlphaFoldDB" id="A0A1M7MND4"/>
<sequence length="225" mass="24508">MTEASQENLHRVQSELQAATAEHGRAAGSVTLVAVSKTFPAEDIRPVLETGQRVFGENRVQEAMSKWPELREAFGGIELHLIGPLQSNKAKEAVATFDVIHTVDREKIARALKDEMVRQDRNLPCFIQVNTGEEPQKAGIPPREADAFIRLCRDEIGLTIAGLMCIPPVEDAPGPHFALLQKIAARNGLEGLSMGMSSDYETAIGFGATHVRVGSAIFGHRDYPA</sequence>
<feature type="modified residue" description="N6-(pyridoxal phosphate)lysine" evidence="2 3">
    <location>
        <position position="37"/>
    </location>
</feature>
<dbReference type="Gene3D" id="3.20.20.10">
    <property type="entry name" value="Alanine racemase"/>
    <property type="match status" value="1"/>
</dbReference>
<comment type="cofactor">
    <cofactor evidence="3">
        <name>pyridoxal 5'-phosphate</name>
        <dbReference type="ChEBI" id="CHEBI:597326"/>
    </cofactor>
</comment>
<comment type="similarity">
    <text evidence="2 4">Belongs to the pyridoxal phosphate-binding protein YggS/PROSC family.</text>
</comment>
<dbReference type="FunFam" id="3.20.20.10:FF:000018">
    <property type="entry name" value="Pyridoxal phosphate homeostasis protein"/>
    <property type="match status" value="1"/>
</dbReference>
<dbReference type="InterPro" id="IPR011078">
    <property type="entry name" value="PyrdxlP_homeostasis"/>
</dbReference>
<dbReference type="SUPFAM" id="SSF51419">
    <property type="entry name" value="PLP-binding barrel"/>
    <property type="match status" value="1"/>
</dbReference>